<name>A0A2I2F1J5_ASPCN</name>
<dbReference type="GeneID" id="36522625"/>
<evidence type="ECO:0000313" key="3">
    <source>
        <dbReference type="Proteomes" id="UP000234585"/>
    </source>
</evidence>
<proteinExistence type="predicted"/>
<keyword evidence="1" id="KW-1133">Transmembrane helix</keyword>
<gene>
    <name evidence="2" type="ORF">BDW47DRAFT_120263</name>
</gene>
<dbReference type="OrthoDB" id="10340168at2759"/>
<keyword evidence="3" id="KW-1185">Reference proteome</keyword>
<dbReference type="AlphaFoldDB" id="A0A2I2F1J5"/>
<organism evidence="2 3">
    <name type="scientific">Aspergillus candidus</name>
    <dbReference type="NCBI Taxonomy" id="41067"/>
    <lineage>
        <taxon>Eukaryota</taxon>
        <taxon>Fungi</taxon>
        <taxon>Dikarya</taxon>
        <taxon>Ascomycota</taxon>
        <taxon>Pezizomycotina</taxon>
        <taxon>Eurotiomycetes</taxon>
        <taxon>Eurotiomycetidae</taxon>
        <taxon>Eurotiales</taxon>
        <taxon>Aspergillaceae</taxon>
        <taxon>Aspergillus</taxon>
        <taxon>Aspergillus subgen. Circumdati</taxon>
    </lineage>
</organism>
<evidence type="ECO:0000313" key="2">
    <source>
        <dbReference type="EMBL" id="PLB34512.1"/>
    </source>
</evidence>
<feature type="transmembrane region" description="Helical" evidence="1">
    <location>
        <begin position="21"/>
        <end position="41"/>
    </location>
</feature>
<sequence>MRLQSYSRNHCFLPPYDARRSALALLSVVPEATLLLCMYSINRVRYWRYYSVEVTEYFSKLLRTVSDDTSQVQADWTCSG</sequence>
<dbReference type="EMBL" id="KZ559177">
    <property type="protein sequence ID" value="PLB34512.1"/>
    <property type="molecule type" value="Genomic_DNA"/>
</dbReference>
<evidence type="ECO:0000256" key="1">
    <source>
        <dbReference type="SAM" id="Phobius"/>
    </source>
</evidence>
<accession>A0A2I2F1J5</accession>
<protein>
    <submittedName>
        <fullName evidence="2">Uncharacterized protein</fullName>
    </submittedName>
</protein>
<reference evidence="2 3" key="1">
    <citation type="submission" date="2017-12" db="EMBL/GenBank/DDBJ databases">
        <authorList>
            <consortium name="DOE Joint Genome Institute"/>
            <person name="Haridas S."/>
            <person name="Kjaerbolling I."/>
            <person name="Vesth T.C."/>
            <person name="Frisvad J.C."/>
            <person name="Nybo J.L."/>
            <person name="Theobald S."/>
            <person name="Kuo A."/>
            <person name="Bowyer P."/>
            <person name="Matsuda Y."/>
            <person name="Mondo S."/>
            <person name="Lyhne E.K."/>
            <person name="Kogle M.E."/>
            <person name="Clum A."/>
            <person name="Lipzen A."/>
            <person name="Salamov A."/>
            <person name="Ngan C.Y."/>
            <person name="Daum C."/>
            <person name="Chiniquy J."/>
            <person name="Barry K."/>
            <person name="LaButti K."/>
            <person name="Simmons B.A."/>
            <person name="Magnuson J.K."/>
            <person name="Mortensen U.H."/>
            <person name="Larsen T.O."/>
            <person name="Grigoriev I.V."/>
            <person name="Baker S.E."/>
            <person name="Andersen M.R."/>
            <person name="Nordberg H.P."/>
            <person name="Cantor M.N."/>
            <person name="Hua S.X."/>
        </authorList>
    </citation>
    <scope>NUCLEOTIDE SEQUENCE [LARGE SCALE GENOMIC DNA]</scope>
    <source>
        <strain evidence="2 3">CBS 102.13</strain>
    </source>
</reference>
<dbReference type="Proteomes" id="UP000234585">
    <property type="component" value="Unassembled WGS sequence"/>
</dbReference>
<keyword evidence="1" id="KW-0472">Membrane</keyword>
<dbReference type="RefSeq" id="XP_024668524.1">
    <property type="nucleotide sequence ID" value="XM_024815465.1"/>
</dbReference>
<keyword evidence="1" id="KW-0812">Transmembrane</keyword>